<dbReference type="InterPro" id="IPR003593">
    <property type="entry name" value="AAA+_ATPase"/>
</dbReference>
<dbReference type="InterPro" id="IPR003439">
    <property type="entry name" value="ABC_transporter-like_ATP-bd"/>
</dbReference>
<sequence length="241" mass="26256">MIKISNVKKYYGKVQALDVAHLEINKGDVVVFAGPSGSGKSTMLKTLNGLEPIQAGSIEIDGKPTTAYTAKELATKVGFVSQKFDLFPNYTALENVALAQVKVLGRSKAEAHSKALELLAKLDMTAHQDKLPGQLSGGQQQRVAVARALAMNPEIILFDEPTSALDPELVKSSLRLLEDIAKQGTTMIVVTHEMSFAKHVSNRVVFFDKGGLLMEDTPTQEFFANPRTQRAKDFLNALDLE</sequence>
<dbReference type="PIRSF" id="PIRSF039085">
    <property type="entry name" value="ABC_ATPase_HisP"/>
    <property type="match status" value="1"/>
</dbReference>
<dbReference type="Proteomes" id="UP001174748">
    <property type="component" value="Unassembled WGS sequence"/>
</dbReference>
<evidence type="ECO:0000259" key="9">
    <source>
        <dbReference type="PROSITE" id="PS50893"/>
    </source>
</evidence>
<evidence type="ECO:0000256" key="6">
    <source>
        <dbReference type="ARBA" id="ARBA00022840"/>
    </source>
</evidence>
<keyword evidence="8" id="KW-0472">Membrane</keyword>
<keyword evidence="6 10" id="KW-0067">ATP-binding</keyword>
<proteinExistence type="inferred from homology"/>
<keyword evidence="3" id="KW-0813">Transport</keyword>
<organism evidence="10 11">
    <name type="scientific">Serratia nevei</name>
    <dbReference type="NCBI Taxonomy" id="2703794"/>
    <lineage>
        <taxon>Bacteria</taxon>
        <taxon>Pseudomonadati</taxon>
        <taxon>Pseudomonadota</taxon>
        <taxon>Gammaproteobacteria</taxon>
        <taxon>Enterobacterales</taxon>
        <taxon>Yersiniaceae</taxon>
        <taxon>Serratia</taxon>
    </lineage>
</organism>
<feature type="domain" description="ABC transporter" evidence="9">
    <location>
        <begin position="2"/>
        <end position="234"/>
    </location>
</feature>
<gene>
    <name evidence="10" type="ORF">P9921_01075</name>
</gene>
<keyword evidence="11" id="KW-1185">Reference proteome</keyword>
<evidence type="ECO:0000256" key="3">
    <source>
        <dbReference type="ARBA" id="ARBA00022448"/>
    </source>
</evidence>
<dbReference type="EMBL" id="JARTOI010000001">
    <property type="protein sequence ID" value="MDK5169084.1"/>
    <property type="molecule type" value="Genomic_DNA"/>
</dbReference>
<dbReference type="Gene3D" id="3.40.50.300">
    <property type="entry name" value="P-loop containing nucleotide triphosphate hydrolases"/>
    <property type="match status" value="1"/>
</dbReference>
<keyword evidence="5" id="KW-0547">Nucleotide-binding</keyword>
<dbReference type="InterPro" id="IPR027417">
    <property type="entry name" value="P-loop_NTPase"/>
</dbReference>
<name>A0ABT7G5R3_9GAMM</name>
<evidence type="ECO:0000313" key="11">
    <source>
        <dbReference type="Proteomes" id="UP001174748"/>
    </source>
</evidence>
<comment type="similarity">
    <text evidence="2">Belongs to the ABC transporter superfamily.</text>
</comment>
<evidence type="ECO:0000256" key="5">
    <source>
        <dbReference type="ARBA" id="ARBA00022741"/>
    </source>
</evidence>
<protein>
    <submittedName>
        <fullName evidence="10">Amino acid ABC transporter ATP-binding protein</fullName>
    </submittedName>
</protein>
<evidence type="ECO:0000256" key="4">
    <source>
        <dbReference type="ARBA" id="ARBA00022475"/>
    </source>
</evidence>
<dbReference type="SMART" id="SM00382">
    <property type="entry name" value="AAA"/>
    <property type="match status" value="1"/>
</dbReference>
<dbReference type="Pfam" id="PF00005">
    <property type="entry name" value="ABC_tran"/>
    <property type="match status" value="1"/>
</dbReference>
<evidence type="ECO:0000256" key="8">
    <source>
        <dbReference type="ARBA" id="ARBA00023136"/>
    </source>
</evidence>
<dbReference type="PANTHER" id="PTHR43166">
    <property type="entry name" value="AMINO ACID IMPORT ATP-BINDING PROTEIN"/>
    <property type="match status" value="1"/>
</dbReference>
<dbReference type="RefSeq" id="WP_285098050.1">
    <property type="nucleotide sequence ID" value="NZ_JARTOI010000001.1"/>
</dbReference>
<evidence type="ECO:0000256" key="7">
    <source>
        <dbReference type="ARBA" id="ARBA00022970"/>
    </source>
</evidence>
<accession>A0ABT7G5R3</accession>
<evidence type="ECO:0000256" key="1">
    <source>
        <dbReference type="ARBA" id="ARBA00004417"/>
    </source>
</evidence>
<dbReference type="PROSITE" id="PS00211">
    <property type="entry name" value="ABC_TRANSPORTER_1"/>
    <property type="match status" value="1"/>
</dbReference>
<dbReference type="GO" id="GO:0005524">
    <property type="term" value="F:ATP binding"/>
    <property type="evidence" value="ECO:0007669"/>
    <property type="project" value="UniProtKB-KW"/>
</dbReference>
<dbReference type="PANTHER" id="PTHR43166:SF9">
    <property type="entry name" value="GLUTAMATE_ASPARTATE IMPORT ATP-BINDING PROTEIN GLTL"/>
    <property type="match status" value="1"/>
</dbReference>
<dbReference type="InterPro" id="IPR030679">
    <property type="entry name" value="ABC_ATPase_HisP-typ"/>
</dbReference>
<dbReference type="PROSITE" id="PS50893">
    <property type="entry name" value="ABC_TRANSPORTER_2"/>
    <property type="match status" value="1"/>
</dbReference>
<keyword evidence="4" id="KW-1003">Cell membrane</keyword>
<dbReference type="InterPro" id="IPR050086">
    <property type="entry name" value="MetN_ABC_transporter-like"/>
</dbReference>
<comment type="subcellular location">
    <subcellularLocation>
        <location evidence="1">Cell inner membrane</location>
        <topology evidence="1">Peripheral membrane protein</topology>
    </subcellularLocation>
</comment>
<reference evidence="10" key="1">
    <citation type="submission" date="2023-01" db="EMBL/GenBank/DDBJ databases">
        <title>Genomic dissection of endemic carbapenem resistance: metallo-beta-lactamase gene dissemination through clonal, plasmid and integron transfer pathways.</title>
        <authorList>
            <person name="Macesic N."/>
        </authorList>
    </citation>
    <scope>NUCLEOTIDE SEQUENCE</scope>
    <source>
        <strain evidence="10">CPO382</strain>
    </source>
</reference>
<keyword evidence="7" id="KW-0029">Amino-acid transport</keyword>
<comment type="caution">
    <text evidence="10">The sequence shown here is derived from an EMBL/GenBank/DDBJ whole genome shotgun (WGS) entry which is preliminary data.</text>
</comment>
<evidence type="ECO:0000313" key="10">
    <source>
        <dbReference type="EMBL" id="MDK5169084.1"/>
    </source>
</evidence>
<dbReference type="SUPFAM" id="SSF52540">
    <property type="entry name" value="P-loop containing nucleoside triphosphate hydrolases"/>
    <property type="match status" value="1"/>
</dbReference>
<evidence type="ECO:0000256" key="2">
    <source>
        <dbReference type="ARBA" id="ARBA00005417"/>
    </source>
</evidence>
<dbReference type="InterPro" id="IPR017871">
    <property type="entry name" value="ABC_transporter-like_CS"/>
</dbReference>